<dbReference type="PROSITE" id="PS50893">
    <property type="entry name" value="ABC_TRANSPORTER_2"/>
    <property type="match status" value="1"/>
</dbReference>
<evidence type="ECO:0000256" key="8">
    <source>
        <dbReference type="ARBA" id="ARBA00038852"/>
    </source>
</evidence>
<dbReference type="InterPro" id="IPR013563">
    <property type="entry name" value="Oligopep_ABC_C"/>
</dbReference>
<dbReference type="Pfam" id="PF08352">
    <property type="entry name" value="oligo_HPY"/>
    <property type="match status" value="1"/>
</dbReference>
<dbReference type="Proteomes" id="UP000077875">
    <property type="component" value="Chromosome"/>
</dbReference>
<evidence type="ECO:0000256" key="6">
    <source>
        <dbReference type="ARBA" id="ARBA00022840"/>
    </source>
</evidence>
<dbReference type="STRING" id="376489.A5892_03595"/>
<evidence type="ECO:0000256" key="2">
    <source>
        <dbReference type="ARBA" id="ARBA00005417"/>
    </source>
</evidence>
<dbReference type="InterPro" id="IPR017871">
    <property type="entry name" value="ABC_transporter-like_CS"/>
</dbReference>
<evidence type="ECO:0000259" key="10">
    <source>
        <dbReference type="PROSITE" id="PS50893"/>
    </source>
</evidence>
<sequence>MLDERTSAAPVLEVRDLTTRFTTNDGELPAVESLSLRLERGRVLGLVGESGSGKSVTGYSIMGLIDRPGRIVSGEVLLDGYDLVGLPERELRSLRGRRLAMIFQDPMMTLNPVLRIDFQMIEAVRAHARVSHRKARSRALEALEMTGIADPLRRLSNYPHQLSGGMRQRVAIAIALLHRPDVLIADEPTTALDVTIQSQILAEVQRLAAEFGTAVIWITHDLSVVSGLADELAVMYAGRIVEQGPVGDVIGAPRHPYTDGLIKSLPSNNPRGVPLAQIPGMTPNMFELPQGCSFMARCHRANQTCRRIPALTPSSTALHHLARCVHPLDSQLDAQALR</sequence>
<feature type="domain" description="ABC transporter" evidence="10">
    <location>
        <begin position="12"/>
        <end position="262"/>
    </location>
</feature>
<protein>
    <recommendedName>
        <fullName evidence="8">ABC-type dipeptide transporter</fullName>
        <ecNumber evidence="8">7.4.2.9</ecNumber>
    </recommendedName>
</protein>
<evidence type="ECO:0000256" key="4">
    <source>
        <dbReference type="ARBA" id="ARBA00022475"/>
    </source>
</evidence>
<dbReference type="GO" id="GO:0055085">
    <property type="term" value="P:transmembrane transport"/>
    <property type="evidence" value="ECO:0007669"/>
    <property type="project" value="UniProtKB-ARBA"/>
</dbReference>
<dbReference type="EMBL" id="CP015243">
    <property type="protein sequence ID" value="ANF56659.1"/>
    <property type="molecule type" value="Genomic_DNA"/>
</dbReference>
<reference evidence="11 12" key="1">
    <citation type="submission" date="2016-04" db="EMBL/GenBank/DDBJ databases">
        <title>Complete Genome Sequence of Halotalea alkalilenta IHB B 13600.</title>
        <authorList>
            <person name="Swarnkar M.K."/>
            <person name="Sharma A."/>
            <person name="Kaushal K."/>
            <person name="Soni R."/>
            <person name="Rana S."/>
            <person name="Singh A.K."/>
            <person name="Gulati A."/>
        </authorList>
    </citation>
    <scope>NUCLEOTIDE SEQUENCE [LARGE SCALE GENOMIC DNA]</scope>
    <source>
        <strain evidence="11 12">IHB B 13600</strain>
    </source>
</reference>
<comment type="subcellular location">
    <subcellularLocation>
        <location evidence="1">Cell inner membrane</location>
        <topology evidence="1">Peripheral membrane protein</topology>
    </subcellularLocation>
</comment>
<evidence type="ECO:0000256" key="9">
    <source>
        <dbReference type="ARBA" id="ARBA00047356"/>
    </source>
</evidence>
<evidence type="ECO:0000256" key="5">
    <source>
        <dbReference type="ARBA" id="ARBA00022741"/>
    </source>
</evidence>
<gene>
    <name evidence="11" type="ORF">A5892_03595</name>
</gene>
<dbReference type="KEGG" id="haa:A5892_03595"/>
<organism evidence="11 12">
    <name type="scientific">Halotalea alkalilenta</name>
    <dbReference type="NCBI Taxonomy" id="376489"/>
    <lineage>
        <taxon>Bacteria</taxon>
        <taxon>Pseudomonadati</taxon>
        <taxon>Pseudomonadota</taxon>
        <taxon>Gammaproteobacteria</taxon>
        <taxon>Oceanospirillales</taxon>
        <taxon>Halomonadaceae</taxon>
        <taxon>Halotalea</taxon>
    </lineage>
</organism>
<dbReference type="RefSeq" id="WP_064121636.1">
    <property type="nucleotide sequence ID" value="NZ_CP015243.1"/>
</dbReference>
<comment type="catalytic activity">
    <reaction evidence="9">
        <text>a dipeptide(out) + ATP + H2O = a dipeptide(in) + ADP + phosphate + H(+)</text>
        <dbReference type="Rhea" id="RHEA:23120"/>
        <dbReference type="ChEBI" id="CHEBI:15377"/>
        <dbReference type="ChEBI" id="CHEBI:15378"/>
        <dbReference type="ChEBI" id="CHEBI:30616"/>
        <dbReference type="ChEBI" id="CHEBI:43474"/>
        <dbReference type="ChEBI" id="CHEBI:90799"/>
        <dbReference type="ChEBI" id="CHEBI:456216"/>
        <dbReference type="EC" id="7.4.2.9"/>
    </reaction>
</comment>
<evidence type="ECO:0000256" key="3">
    <source>
        <dbReference type="ARBA" id="ARBA00022448"/>
    </source>
</evidence>
<keyword evidence="4" id="KW-1003">Cell membrane</keyword>
<dbReference type="GO" id="GO:0015833">
    <property type="term" value="P:peptide transport"/>
    <property type="evidence" value="ECO:0007669"/>
    <property type="project" value="InterPro"/>
</dbReference>
<dbReference type="NCBIfam" id="TIGR01727">
    <property type="entry name" value="oligo_HPY"/>
    <property type="match status" value="1"/>
</dbReference>
<dbReference type="GO" id="GO:0005886">
    <property type="term" value="C:plasma membrane"/>
    <property type="evidence" value="ECO:0007669"/>
    <property type="project" value="UniProtKB-SubCell"/>
</dbReference>
<dbReference type="FunFam" id="3.40.50.300:FF:000016">
    <property type="entry name" value="Oligopeptide ABC transporter ATP-binding component"/>
    <property type="match status" value="1"/>
</dbReference>
<dbReference type="GO" id="GO:0005524">
    <property type="term" value="F:ATP binding"/>
    <property type="evidence" value="ECO:0007669"/>
    <property type="project" value="UniProtKB-KW"/>
</dbReference>
<keyword evidence="7" id="KW-0472">Membrane</keyword>
<evidence type="ECO:0000256" key="7">
    <source>
        <dbReference type="ARBA" id="ARBA00023136"/>
    </source>
</evidence>
<dbReference type="AlphaFoldDB" id="A0A172YBN6"/>
<evidence type="ECO:0000313" key="11">
    <source>
        <dbReference type="EMBL" id="ANF56659.1"/>
    </source>
</evidence>
<dbReference type="PANTHER" id="PTHR43297">
    <property type="entry name" value="OLIGOPEPTIDE TRANSPORT ATP-BINDING PROTEIN APPD"/>
    <property type="match status" value="1"/>
</dbReference>
<dbReference type="InterPro" id="IPR050388">
    <property type="entry name" value="ABC_Ni/Peptide_Import"/>
</dbReference>
<dbReference type="CDD" id="cd03257">
    <property type="entry name" value="ABC_NikE_OppD_transporters"/>
    <property type="match status" value="1"/>
</dbReference>
<dbReference type="Pfam" id="PF00005">
    <property type="entry name" value="ABC_tran"/>
    <property type="match status" value="1"/>
</dbReference>
<dbReference type="SUPFAM" id="SSF52540">
    <property type="entry name" value="P-loop containing nucleoside triphosphate hydrolases"/>
    <property type="match status" value="1"/>
</dbReference>
<proteinExistence type="inferred from homology"/>
<dbReference type="PANTHER" id="PTHR43297:SF2">
    <property type="entry name" value="DIPEPTIDE TRANSPORT ATP-BINDING PROTEIN DPPD"/>
    <property type="match status" value="1"/>
</dbReference>
<dbReference type="InterPro" id="IPR003439">
    <property type="entry name" value="ABC_transporter-like_ATP-bd"/>
</dbReference>
<dbReference type="Gene3D" id="3.40.50.300">
    <property type="entry name" value="P-loop containing nucleotide triphosphate hydrolases"/>
    <property type="match status" value="1"/>
</dbReference>
<dbReference type="EC" id="7.4.2.9" evidence="8"/>
<evidence type="ECO:0000256" key="1">
    <source>
        <dbReference type="ARBA" id="ARBA00004417"/>
    </source>
</evidence>
<keyword evidence="6 11" id="KW-0067">ATP-binding</keyword>
<dbReference type="PROSITE" id="PS00211">
    <property type="entry name" value="ABC_TRANSPORTER_1"/>
    <property type="match status" value="1"/>
</dbReference>
<dbReference type="InterPro" id="IPR027417">
    <property type="entry name" value="P-loop_NTPase"/>
</dbReference>
<keyword evidence="12" id="KW-1185">Reference proteome</keyword>
<accession>A0A172YBN6</accession>
<keyword evidence="3" id="KW-0813">Transport</keyword>
<evidence type="ECO:0000313" key="12">
    <source>
        <dbReference type="Proteomes" id="UP000077875"/>
    </source>
</evidence>
<comment type="similarity">
    <text evidence="2">Belongs to the ABC transporter superfamily.</text>
</comment>
<dbReference type="GO" id="GO:0016887">
    <property type="term" value="F:ATP hydrolysis activity"/>
    <property type="evidence" value="ECO:0007669"/>
    <property type="project" value="InterPro"/>
</dbReference>
<dbReference type="InterPro" id="IPR003593">
    <property type="entry name" value="AAA+_ATPase"/>
</dbReference>
<dbReference type="SMART" id="SM00382">
    <property type="entry name" value="AAA"/>
    <property type="match status" value="1"/>
</dbReference>
<name>A0A172YBN6_9GAMM</name>
<keyword evidence="5" id="KW-0547">Nucleotide-binding</keyword>